<dbReference type="Proteomes" id="UP001165289">
    <property type="component" value="Unassembled WGS sequence"/>
</dbReference>
<evidence type="ECO:0000313" key="1">
    <source>
        <dbReference type="EMBL" id="KAI6657131.1"/>
    </source>
</evidence>
<keyword evidence="2" id="KW-1185">Reference proteome</keyword>
<dbReference type="PANTHER" id="PTHR45913">
    <property type="entry name" value="EPM2A-INTERACTING PROTEIN 1"/>
    <property type="match status" value="1"/>
</dbReference>
<accession>A0AAV7K9Z5</accession>
<comment type="caution">
    <text evidence="1">The sequence shown here is derived from an EMBL/GenBank/DDBJ whole genome shotgun (WGS) entry which is preliminary data.</text>
</comment>
<sequence length="120" mass="13016">METTTKAVDVLAVVSKLFEENNLAWDRLVGVYTDGAPAMLGARSGFVTKIKQKSPSVIGTHYVIIREALAALTLPNRAYEFTQFCDQGSELTNIDNRGSLLESALDTPTHNAQDVSISSI</sequence>
<evidence type="ECO:0000313" key="2">
    <source>
        <dbReference type="Proteomes" id="UP001165289"/>
    </source>
</evidence>
<proteinExistence type="predicted"/>
<dbReference type="EMBL" id="JAKMXF010000122">
    <property type="protein sequence ID" value="KAI6657131.1"/>
    <property type="molecule type" value="Genomic_DNA"/>
</dbReference>
<organism evidence="1 2">
    <name type="scientific">Oopsacas minuta</name>
    <dbReference type="NCBI Taxonomy" id="111878"/>
    <lineage>
        <taxon>Eukaryota</taxon>
        <taxon>Metazoa</taxon>
        <taxon>Porifera</taxon>
        <taxon>Hexactinellida</taxon>
        <taxon>Hexasterophora</taxon>
        <taxon>Lyssacinosida</taxon>
        <taxon>Leucopsacidae</taxon>
        <taxon>Oopsacas</taxon>
    </lineage>
</organism>
<reference evidence="1 2" key="1">
    <citation type="journal article" date="2023" name="BMC Biol.">
        <title>The compact genome of the sponge Oopsacas minuta (Hexactinellida) is lacking key metazoan core genes.</title>
        <authorList>
            <person name="Santini S."/>
            <person name="Schenkelaars Q."/>
            <person name="Jourda C."/>
            <person name="Duchesne M."/>
            <person name="Belahbib H."/>
            <person name="Rocher C."/>
            <person name="Selva M."/>
            <person name="Riesgo A."/>
            <person name="Vervoort M."/>
            <person name="Leys S.P."/>
            <person name="Kodjabachian L."/>
            <person name="Le Bivic A."/>
            <person name="Borchiellini C."/>
            <person name="Claverie J.M."/>
            <person name="Renard E."/>
        </authorList>
    </citation>
    <scope>NUCLEOTIDE SEQUENCE [LARGE SCALE GENOMIC DNA]</scope>
    <source>
        <strain evidence="1">SPO-2</strain>
    </source>
</reference>
<dbReference type="PANTHER" id="PTHR45913:SF19">
    <property type="entry name" value="LOW QUALITY PROTEIN: ZINC FINGER BED DOMAIN-CONTAINING PROTEIN 5-LIKE"/>
    <property type="match status" value="1"/>
</dbReference>
<gene>
    <name evidence="1" type="ORF">LOD99_15917</name>
</gene>
<dbReference type="AlphaFoldDB" id="A0AAV7K9Z5"/>
<protein>
    <submittedName>
        <fullName evidence="1">Protein ZBED8</fullName>
    </submittedName>
</protein>
<name>A0AAV7K9Z5_9METZ</name>